<proteinExistence type="predicted"/>
<name>A0ABT1TY84_9GAMM</name>
<evidence type="ECO:0000313" key="1">
    <source>
        <dbReference type="EMBL" id="MCQ8119043.1"/>
    </source>
</evidence>
<protein>
    <recommendedName>
        <fullName evidence="3">CopG family transcriptional regulator</fullName>
    </recommendedName>
</protein>
<sequence>MIELPAPIETRIIQAARAAGVSISTFLDRLLDEYIEDKTDIEQAERALQEPGEISAEELKAKYGL</sequence>
<accession>A0ABT1TY84</accession>
<comment type="caution">
    <text evidence="1">The sequence shown here is derived from an EMBL/GenBank/DDBJ whole genome shotgun (WGS) entry which is preliminary data.</text>
</comment>
<gene>
    <name evidence="1" type="ORF">NP589_16525</name>
</gene>
<organism evidence="1 2">
    <name type="scientific">Methylomonas rosea</name>
    <dbReference type="NCBI Taxonomy" id="2952227"/>
    <lineage>
        <taxon>Bacteria</taxon>
        <taxon>Pseudomonadati</taxon>
        <taxon>Pseudomonadota</taxon>
        <taxon>Gammaproteobacteria</taxon>
        <taxon>Methylococcales</taxon>
        <taxon>Methylococcaceae</taxon>
        <taxon>Methylomonas</taxon>
    </lineage>
</organism>
<evidence type="ECO:0008006" key="3">
    <source>
        <dbReference type="Google" id="ProtNLM"/>
    </source>
</evidence>
<dbReference type="RefSeq" id="WP_256607986.1">
    <property type="nucleotide sequence ID" value="NZ_JANIBL010000056.1"/>
</dbReference>
<keyword evidence="2" id="KW-1185">Reference proteome</keyword>
<dbReference type="Proteomes" id="UP001524570">
    <property type="component" value="Unassembled WGS sequence"/>
</dbReference>
<evidence type="ECO:0000313" key="2">
    <source>
        <dbReference type="Proteomes" id="UP001524570"/>
    </source>
</evidence>
<dbReference type="EMBL" id="JANIBL010000056">
    <property type="protein sequence ID" value="MCQ8119043.1"/>
    <property type="molecule type" value="Genomic_DNA"/>
</dbReference>
<reference evidence="1 2" key="1">
    <citation type="submission" date="2022-07" db="EMBL/GenBank/DDBJ databases">
        <title>Methylomonas rivi sp. nov., Methylomonas rosea sp. nov., Methylomonas aureus sp. nov. and Methylomonas subterranea sp. nov., four novel methanotrophs isolated from a freshwater creek and the deep terrestrial subsurface.</title>
        <authorList>
            <person name="Abin C."/>
            <person name="Sankaranarayanan K."/>
            <person name="Garner C."/>
            <person name="Sindelar R."/>
            <person name="Kotary K."/>
            <person name="Garner R."/>
            <person name="Barclay S."/>
            <person name="Lawson P."/>
            <person name="Krumholz L."/>
        </authorList>
    </citation>
    <scope>NUCLEOTIDE SEQUENCE [LARGE SCALE GENOMIC DNA]</scope>
    <source>
        <strain evidence="1 2">WSC-7</strain>
    </source>
</reference>